<dbReference type="STRING" id="996801.BW723_14455"/>
<evidence type="ECO:0000256" key="1">
    <source>
        <dbReference type="PIRSR" id="PIRSR602481-1"/>
    </source>
</evidence>
<feature type="binding site" evidence="1">
    <location>
        <position position="87"/>
    </location>
    <ligand>
        <name>Zn(2+)</name>
        <dbReference type="ChEBI" id="CHEBI:29105"/>
    </ligand>
</feature>
<dbReference type="PANTHER" id="PTHR33202">
    <property type="entry name" value="ZINC UPTAKE REGULATION PROTEIN"/>
    <property type="match status" value="1"/>
</dbReference>
<dbReference type="SUPFAM" id="SSF46785">
    <property type="entry name" value="Winged helix' DNA-binding domain"/>
    <property type="match status" value="1"/>
</dbReference>
<dbReference type="GO" id="GO:0003700">
    <property type="term" value="F:DNA-binding transcription factor activity"/>
    <property type="evidence" value="ECO:0007669"/>
    <property type="project" value="InterPro"/>
</dbReference>
<keyword evidence="3" id="KW-1185">Reference proteome</keyword>
<dbReference type="OrthoDB" id="594893at2"/>
<comment type="cofactor">
    <cofactor evidence="1">
        <name>Zn(2+)</name>
        <dbReference type="ChEBI" id="CHEBI:29105"/>
    </cofactor>
    <text evidence="1">Binds 1 zinc ion per subunit.</text>
</comment>
<protein>
    <submittedName>
        <fullName evidence="2">Transcriptional regulator</fullName>
    </submittedName>
</protein>
<dbReference type="PANTHER" id="PTHR33202:SF7">
    <property type="entry name" value="FERRIC UPTAKE REGULATION PROTEIN"/>
    <property type="match status" value="1"/>
</dbReference>
<accession>A0A1B8U465</accession>
<dbReference type="GO" id="GO:0008270">
    <property type="term" value="F:zinc ion binding"/>
    <property type="evidence" value="ECO:0007669"/>
    <property type="project" value="TreeGrafter"/>
</dbReference>
<dbReference type="InterPro" id="IPR036388">
    <property type="entry name" value="WH-like_DNA-bd_sf"/>
</dbReference>
<sequence>MGVIRKTKAVEVLMSEFRNSDSAISAKQLITQLKTQFNKTTIYRILDKLEDDGLLHSFLGKDGIKWYAKCTGCSSTEHKDVHPHFQCLDCGKVDCIPTNVTLPKIPSRQIEVTQLLIQGKCESCVDAI</sequence>
<dbReference type="GO" id="GO:1900376">
    <property type="term" value="P:regulation of secondary metabolite biosynthetic process"/>
    <property type="evidence" value="ECO:0007669"/>
    <property type="project" value="TreeGrafter"/>
</dbReference>
<gene>
    <name evidence="2" type="ORF">LPB301_05525</name>
</gene>
<dbReference type="InterPro" id="IPR002481">
    <property type="entry name" value="FUR"/>
</dbReference>
<dbReference type="Gene3D" id="1.10.10.10">
    <property type="entry name" value="Winged helix-like DNA-binding domain superfamily/Winged helix DNA-binding domain"/>
    <property type="match status" value="1"/>
</dbReference>
<dbReference type="Pfam" id="PF01475">
    <property type="entry name" value="FUR"/>
    <property type="match status" value="1"/>
</dbReference>
<comment type="caution">
    <text evidence="2">The sequence shown here is derived from an EMBL/GenBank/DDBJ whole genome shotgun (WGS) entry which is preliminary data.</text>
</comment>
<dbReference type="RefSeq" id="WP_068358795.1">
    <property type="nucleotide sequence ID" value="NZ_CP019337.1"/>
</dbReference>
<evidence type="ECO:0000313" key="3">
    <source>
        <dbReference type="Proteomes" id="UP000092612"/>
    </source>
</evidence>
<dbReference type="Proteomes" id="UP000092612">
    <property type="component" value="Unassembled WGS sequence"/>
</dbReference>
<name>A0A1B8U465_9FLAO</name>
<feature type="binding site" evidence="1">
    <location>
        <position position="90"/>
    </location>
    <ligand>
        <name>Zn(2+)</name>
        <dbReference type="ChEBI" id="CHEBI:29105"/>
    </ligand>
</feature>
<reference evidence="3" key="1">
    <citation type="submission" date="2016-02" db="EMBL/GenBank/DDBJ databases">
        <title>Paenibacillus sp. LPB0068, isolated from Crassostrea gigas.</title>
        <authorList>
            <person name="Shin S.-K."/>
            <person name="Yi H."/>
        </authorList>
    </citation>
    <scope>NUCLEOTIDE SEQUENCE [LARGE SCALE GENOMIC DNA]</scope>
    <source>
        <strain evidence="3">KCTC 23969</strain>
    </source>
</reference>
<dbReference type="KEGG" id="prn:BW723_14455"/>
<feature type="binding site" evidence="1">
    <location>
        <position position="121"/>
    </location>
    <ligand>
        <name>Zn(2+)</name>
        <dbReference type="ChEBI" id="CHEBI:29105"/>
    </ligand>
</feature>
<organism evidence="2 3">
    <name type="scientific">Polaribacter reichenbachii</name>
    <dbReference type="NCBI Taxonomy" id="996801"/>
    <lineage>
        <taxon>Bacteria</taxon>
        <taxon>Pseudomonadati</taxon>
        <taxon>Bacteroidota</taxon>
        <taxon>Flavobacteriia</taxon>
        <taxon>Flavobacteriales</taxon>
        <taxon>Flavobacteriaceae</taxon>
    </lineage>
</organism>
<proteinExistence type="predicted"/>
<evidence type="ECO:0000313" key="2">
    <source>
        <dbReference type="EMBL" id="OBY66660.1"/>
    </source>
</evidence>
<dbReference type="EMBL" id="LSFL01000012">
    <property type="protein sequence ID" value="OBY66660.1"/>
    <property type="molecule type" value="Genomic_DNA"/>
</dbReference>
<dbReference type="GO" id="GO:0045892">
    <property type="term" value="P:negative regulation of DNA-templated transcription"/>
    <property type="evidence" value="ECO:0007669"/>
    <property type="project" value="TreeGrafter"/>
</dbReference>
<feature type="binding site" evidence="1">
    <location>
        <position position="124"/>
    </location>
    <ligand>
        <name>Zn(2+)</name>
        <dbReference type="ChEBI" id="CHEBI:29105"/>
    </ligand>
</feature>
<keyword evidence="1" id="KW-0479">Metal-binding</keyword>
<dbReference type="AlphaFoldDB" id="A0A1B8U465"/>
<dbReference type="GO" id="GO:0000976">
    <property type="term" value="F:transcription cis-regulatory region binding"/>
    <property type="evidence" value="ECO:0007669"/>
    <property type="project" value="TreeGrafter"/>
</dbReference>
<dbReference type="InterPro" id="IPR036390">
    <property type="entry name" value="WH_DNA-bd_sf"/>
</dbReference>
<keyword evidence="1" id="KW-0862">Zinc</keyword>